<accession>A0A9Y1BPQ0</accession>
<keyword evidence="1" id="KW-0175">Coiled coil</keyword>
<feature type="coiled-coil region" evidence="1">
    <location>
        <begin position="20"/>
        <end position="95"/>
    </location>
</feature>
<evidence type="ECO:0000256" key="1">
    <source>
        <dbReference type="SAM" id="Coils"/>
    </source>
</evidence>
<proteinExistence type="predicted"/>
<protein>
    <submittedName>
        <fullName evidence="2">Uncharacterized protein</fullName>
    </submittedName>
</protein>
<gene>
    <name evidence="2" type="ORF">K9W46_09665</name>
</gene>
<evidence type="ECO:0000313" key="2">
    <source>
        <dbReference type="EMBL" id="UJG42647.1"/>
    </source>
</evidence>
<reference evidence="2" key="1">
    <citation type="journal article" date="2022" name="Nat. Microbiol.">
        <title>Unique mobile elements and scalable gene flow at the prokaryote-eukaryote boundary revealed by circularized Asgard archaea genomes.</title>
        <authorList>
            <person name="Wu F."/>
            <person name="Speth D.R."/>
            <person name="Philosof A."/>
            <person name="Cremiere A."/>
            <person name="Narayanan A."/>
            <person name="Barco R.A."/>
            <person name="Connon S.A."/>
            <person name="Amend J.P."/>
            <person name="Antoshechkin I.A."/>
            <person name="Orphan V.J."/>
        </authorList>
    </citation>
    <scope>NUCLEOTIDE SEQUENCE</scope>
    <source>
        <strain evidence="2">PR6</strain>
    </source>
</reference>
<dbReference type="Proteomes" id="UP001200513">
    <property type="component" value="Chromosome"/>
</dbReference>
<organism evidence="2">
    <name type="scientific">Candidatus Heimdallarchaeum endolithica</name>
    <dbReference type="NCBI Taxonomy" id="2876572"/>
    <lineage>
        <taxon>Archaea</taxon>
        <taxon>Promethearchaeati</taxon>
        <taxon>Candidatus Heimdallarchaeota</taxon>
        <taxon>Candidatus Heimdallarchaeia (ex Rinke et al. 2021) (nom. nud.)</taxon>
        <taxon>Candidatus Heimdallarchaeales</taxon>
        <taxon>Candidatus Heimdallarchaeaceae</taxon>
        <taxon>Candidatus Heimdallarchaeum</taxon>
    </lineage>
</organism>
<sequence>MIDKVRELLKQIDNLVTYEHSRLEDEIDSLKKQLSEINEFDIEYDNLKKEAKKIADENKELKNDNKKLVNEVQQLKDFKNKYEKLEDEFKKKTMLLSGLKFTLKVITTWIPSQKENISVLLALASSDNYSSNYDKLSEKTKIPVVTLKNRVVPLLKEKNLVIETQNVITLNLDALDDVTEEIF</sequence>
<dbReference type="EMBL" id="CP084167">
    <property type="protein sequence ID" value="UJG42647.1"/>
    <property type="molecule type" value="Genomic_DNA"/>
</dbReference>
<dbReference type="AlphaFoldDB" id="A0A9Y1BPQ0"/>
<name>A0A9Y1BPQ0_9ARCH</name>